<keyword evidence="3 5" id="KW-0067">ATP-binding</keyword>
<gene>
    <name evidence="7" type="ORF">FA13DRAFT_1649146</name>
</gene>
<dbReference type="PROSITE" id="PS00674">
    <property type="entry name" value="AAA"/>
    <property type="match status" value="1"/>
</dbReference>
<dbReference type="InterPro" id="IPR027417">
    <property type="entry name" value="P-loop_NTPase"/>
</dbReference>
<evidence type="ECO:0000256" key="4">
    <source>
        <dbReference type="ARBA" id="ARBA00023128"/>
    </source>
</evidence>
<proteinExistence type="inferred from homology"/>
<dbReference type="EMBL" id="QPFP01000265">
    <property type="protein sequence ID" value="TEB18368.1"/>
    <property type="molecule type" value="Genomic_DNA"/>
</dbReference>
<dbReference type="InterPro" id="IPR051701">
    <property type="entry name" value="Mito_OM_Translocase_MSP1"/>
</dbReference>
<evidence type="ECO:0000256" key="2">
    <source>
        <dbReference type="ARBA" id="ARBA00022741"/>
    </source>
</evidence>
<protein>
    <submittedName>
        <fullName evidence="7">AAA-domain-containing protein</fullName>
    </submittedName>
</protein>
<dbReference type="InterPro" id="IPR003593">
    <property type="entry name" value="AAA+_ATPase"/>
</dbReference>
<dbReference type="GO" id="GO:0005524">
    <property type="term" value="F:ATP binding"/>
    <property type="evidence" value="ECO:0007669"/>
    <property type="project" value="UniProtKB-KW"/>
</dbReference>
<dbReference type="SMART" id="SM00382">
    <property type="entry name" value="AAA"/>
    <property type="match status" value="1"/>
</dbReference>
<comment type="caution">
    <text evidence="7">The sequence shown here is derived from an EMBL/GenBank/DDBJ whole genome shotgun (WGS) entry which is preliminary data.</text>
</comment>
<dbReference type="AlphaFoldDB" id="A0A4Y7SAE5"/>
<evidence type="ECO:0000313" key="7">
    <source>
        <dbReference type="EMBL" id="TEB18368.1"/>
    </source>
</evidence>
<dbReference type="PANTHER" id="PTHR45644:SF56">
    <property type="entry name" value="AAA ATPASE, PUTATIVE (AFU_ORTHOLOGUE AFUA_2G12920)-RELATED"/>
    <property type="match status" value="1"/>
</dbReference>
<evidence type="ECO:0000313" key="8">
    <source>
        <dbReference type="Proteomes" id="UP000298030"/>
    </source>
</evidence>
<feature type="domain" description="AAA+ ATPase" evidence="6">
    <location>
        <begin position="71"/>
        <end position="213"/>
    </location>
</feature>
<keyword evidence="8" id="KW-1185">Reference proteome</keyword>
<dbReference type="Proteomes" id="UP000298030">
    <property type="component" value="Unassembled WGS sequence"/>
</dbReference>
<sequence>MRRSLKSALLTVVSAPKVPTQTKLTLDLASIETTFADVFVDPSIVEALQTIVSLPLLFPSYFKSGVLAKEATGGILLYGPPGTGKTMLCRALAKTSKSRMIHIKPSDINDKCVGESEKKVAAVFELAYKIAPCIVFIDEVDSLFSSRDGSTKTWDRNIVPDANDSLQGMDGLGSAKKNRESNITIVGATNRPFDLDLAILRRMPRKIFVDMPDPQMRKGILGSYLKHEDVEEGVSIDRLAMETEGFSGSDLKSESSHTRAVQ</sequence>
<dbReference type="GO" id="GO:0016887">
    <property type="term" value="F:ATP hydrolysis activity"/>
    <property type="evidence" value="ECO:0007669"/>
    <property type="project" value="InterPro"/>
</dbReference>
<dbReference type="GO" id="GO:0005741">
    <property type="term" value="C:mitochondrial outer membrane"/>
    <property type="evidence" value="ECO:0007669"/>
    <property type="project" value="TreeGrafter"/>
</dbReference>
<dbReference type="Gene3D" id="1.10.8.60">
    <property type="match status" value="1"/>
</dbReference>
<keyword evidence="4" id="KW-0496">Mitochondrion</keyword>
<evidence type="ECO:0000256" key="5">
    <source>
        <dbReference type="RuleBase" id="RU003651"/>
    </source>
</evidence>
<dbReference type="InterPro" id="IPR003960">
    <property type="entry name" value="ATPase_AAA_CS"/>
</dbReference>
<name>A0A4Y7SAE5_COPMI</name>
<reference evidence="7 8" key="1">
    <citation type="journal article" date="2019" name="Nat. Ecol. Evol.">
        <title>Megaphylogeny resolves global patterns of mushroom evolution.</title>
        <authorList>
            <person name="Varga T."/>
            <person name="Krizsan K."/>
            <person name="Foldi C."/>
            <person name="Dima B."/>
            <person name="Sanchez-Garcia M."/>
            <person name="Sanchez-Ramirez S."/>
            <person name="Szollosi G.J."/>
            <person name="Szarkandi J.G."/>
            <person name="Papp V."/>
            <person name="Albert L."/>
            <person name="Andreopoulos W."/>
            <person name="Angelini C."/>
            <person name="Antonin V."/>
            <person name="Barry K.W."/>
            <person name="Bougher N.L."/>
            <person name="Buchanan P."/>
            <person name="Buyck B."/>
            <person name="Bense V."/>
            <person name="Catcheside P."/>
            <person name="Chovatia M."/>
            <person name="Cooper J."/>
            <person name="Damon W."/>
            <person name="Desjardin D."/>
            <person name="Finy P."/>
            <person name="Geml J."/>
            <person name="Haridas S."/>
            <person name="Hughes K."/>
            <person name="Justo A."/>
            <person name="Karasinski D."/>
            <person name="Kautmanova I."/>
            <person name="Kiss B."/>
            <person name="Kocsube S."/>
            <person name="Kotiranta H."/>
            <person name="LaButti K.M."/>
            <person name="Lechner B.E."/>
            <person name="Liimatainen K."/>
            <person name="Lipzen A."/>
            <person name="Lukacs Z."/>
            <person name="Mihaltcheva S."/>
            <person name="Morgado L.N."/>
            <person name="Niskanen T."/>
            <person name="Noordeloos M.E."/>
            <person name="Ohm R.A."/>
            <person name="Ortiz-Santana B."/>
            <person name="Ovrebo C."/>
            <person name="Racz N."/>
            <person name="Riley R."/>
            <person name="Savchenko A."/>
            <person name="Shiryaev A."/>
            <person name="Soop K."/>
            <person name="Spirin V."/>
            <person name="Szebenyi C."/>
            <person name="Tomsovsky M."/>
            <person name="Tulloss R.E."/>
            <person name="Uehling J."/>
            <person name="Grigoriev I.V."/>
            <person name="Vagvolgyi C."/>
            <person name="Papp T."/>
            <person name="Martin F.M."/>
            <person name="Miettinen O."/>
            <person name="Hibbett D.S."/>
            <person name="Nagy L.G."/>
        </authorList>
    </citation>
    <scope>NUCLEOTIDE SEQUENCE [LARGE SCALE GENOMIC DNA]</scope>
    <source>
        <strain evidence="7 8">FP101781</strain>
    </source>
</reference>
<dbReference type="STRING" id="71717.A0A4Y7SAE5"/>
<accession>A0A4Y7SAE5</accession>
<organism evidence="7 8">
    <name type="scientific">Coprinellus micaceus</name>
    <name type="common">Glistening ink-cap mushroom</name>
    <name type="synonym">Coprinus micaceus</name>
    <dbReference type="NCBI Taxonomy" id="71717"/>
    <lineage>
        <taxon>Eukaryota</taxon>
        <taxon>Fungi</taxon>
        <taxon>Dikarya</taxon>
        <taxon>Basidiomycota</taxon>
        <taxon>Agaricomycotina</taxon>
        <taxon>Agaricomycetes</taxon>
        <taxon>Agaricomycetidae</taxon>
        <taxon>Agaricales</taxon>
        <taxon>Agaricineae</taxon>
        <taxon>Psathyrellaceae</taxon>
        <taxon>Coprinellus</taxon>
    </lineage>
</organism>
<evidence type="ECO:0000259" key="6">
    <source>
        <dbReference type="SMART" id="SM00382"/>
    </source>
</evidence>
<dbReference type="SUPFAM" id="SSF52540">
    <property type="entry name" value="P-loop containing nucleoside triphosphate hydrolases"/>
    <property type="match status" value="1"/>
</dbReference>
<dbReference type="Gene3D" id="3.40.50.300">
    <property type="entry name" value="P-loop containing nucleotide triphosphate hydrolases"/>
    <property type="match status" value="1"/>
</dbReference>
<keyword evidence="2 5" id="KW-0547">Nucleotide-binding</keyword>
<evidence type="ECO:0000256" key="3">
    <source>
        <dbReference type="ARBA" id="ARBA00022840"/>
    </source>
</evidence>
<dbReference type="PANTHER" id="PTHR45644">
    <property type="entry name" value="AAA ATPASE, PUTATIVE (AFU_ORTHOLOGUE AFUA_2G12920)-RELATED-RELATED"/>
    <property type="match status" value="1"/>
</dbReference>
<dbReference type="OrthoDB" id="39734at2759"/>
<evidence type="ECO:0000256" key="1">
    <source>
        <dbReference type="ARBA" id="ARBA00004173"/>
    </source>
</evidence>
<dbReference type="Pfam" id="PF00004">
    <property type="entry name" value="AAA"/>
    <property type="match status" value="1"/>
</dbReference>
<comment type="similarity">
    <text evidence="5">Belongs to the AAA ATPase family.</text>
</comment>
<dbReference type="InterPro" id="IPR003959">
    <property type="entry name" value="ATPase_AAA_core"/>
</dbReference>
<comment type="subcellular location">
    <subcellularLocation>
        <location evidence="1">Mitochondrion</location>
    </subcellularLocation>
</comment>